<dbReference type="InterPro" id="IPR008551">
    <property type="entry name" value="TANGO2"/>
</dbReference>
<evidence type="ECO:0008006" key="4">
    <source>
        <dbReference type="Google" id="ProtNLM"/>
    </source>
</evidence>
<dbReference type="PANTHER" id="PTHR17985">
    <property type="entry name" value="SER/THR-RICH PROTEIN T10 IN DGCR REGION"/>
    <property type="match status" value="1"/>
</dbReference>
<dbReference type="EnsemblPlants" id="Pp3c3_18600V3.1">
    <property type="protein sequence ID" value="Pp3c3_18600V3.1"/>
    <property type="gene ID" value="Pp3c3_18600"/>
</dbReference>
<dbReference type="PANTHER" id="PTHR17985:SF8">
    <property type="entry name" value="TRANSPORT AND GOLGI ORGANIZATION PROTEIN 2 HOMOLOG"/>
    <property type="match status" value="1"/>
</dbReference>
<dbReference type="STRING" id="3218.A9TT93"/>
<dbReference type="RefSeq" id="XP_024369269.1">
    <property type="nucleotide sequence ID" value="XM_024513501.2"/>
</dbReference>
<reference evidence="2" key="3">
    <citation type="submission" date="2020-12" db="UniProtKB">
        <authorList>
            <consortium name="EnsemblPlants"/>
        </authorList>
    </citation>
    <scope>IDENTIFICATION</scope>
</reference>
<keyword evidence="3" id="KW-1185">Reference proteome</keyword>
<dbReference type="eggNOG" id="KOG2342">
    <property type="taxonomic scope" value="Eukaryota"/>
</dbReference>
<dbReference type="Gramene" id="Pp3c3_18600V3.1">
    <property type="protein sequence ID" value="Pp3c3_18600V3.1"/>
    <property type="gene ID" value="Pp3c3_18600"/>
</dbReference>
<dbReference type="HOGENOM" id="CLU_047037_1_1_1"/>
<sequence length="275" mass="30815">MCIAFWLLEAHAEYRLLLALNRDEYHSRPTLPAHRWSDHPQIIGGRDGEAGGTWLAISESGRLAFVTNFREPGKDTPGAVSRGELPTLFLKSSKSPTAYLEEVAARADKYNGFNLIVADMNTKEMAYLSNRPRGEPVEVKQVSPGLHSLSNANLDTPWPKVLRGKEKIEVLLSQYPDQVIPENCLIDELLTDSTRAEISRLPKTGLSEAHEHAFSPIFVYWDNPPYGTRSMTVIAVHKTGQTTFYEKYLEDGIWKDHKLSFSLSSVVEGDDLKSS</sequence>
<accession>A9TT93</accession>
<dbReference type="OMA" id="STMVYVF"/>
<dbReference type="GeneID" id="112279255"/>
<reference evidence="1 3" key="2">
    <citation type="journal article" date="2018" name="Plant J.">
        <title>The Physcomitrella patens chromosome-scale assembly reveals moss genome structure and evolution.</title>
        <authorList>
            <person name="Lang D."/>
            <person name="Ullrich K.K."/>
            <person name="Murat F."/>
            <person name="Fuchs J."/>
            <person name="Jenkins J."/>
            <person name="Haas F.B."/>
            <person name="Piednoel M."/>
            <person name="Gundlach H."/>
            <person name="Van Bel M."/>
            <person name="Meyberg R."/>
            <person name="Vives C."/>
            <person name="Morata J."/>
            <person name="Symeonidi A."/>
            <person name="Hiss M."/>
            <person name="Muchero W."/>
            <person name="Kamisugi Y."/>
            <person name="Saleh O."/>
            <person name="Blanc G."/>
            <person name="Decker E.L."/>
            <person name="van Gessel N."/>
            <person name="Grimwood J."/>
            <person name="Hayes R.D."/>
            <person name="Graham S.W."/>
            <person name="Gunter L.E."/>
            <person name="McDaniel S.F."/>
            <person name="Hoernstein S.N.W."/>
            <person name="Larsson A."/>
            <person name="Li F.W."/>
            <person name="Perroud P.F."/>
            <person name="Phillips J."/>
            <person name="Ranjan P."/>
            <person name="Rokshar D.S."/>
            <person name="Rothfels C.J."/>
            <person name="Schneider L."/>
            <person name="Shu S."/>
            <person name="Stevenson D.W."/>
            <person name="Thummler F."/>
            <person name="Tillich M."/>
            <person name="Villarreal Aguilar J.C."/>
            <person name="Widiez T."/>
            <person name="Wong G.K."/>
            <person name="Wymore A."/>
            <person name="Zhang Y."/>
            <person name="Zimmer A.D."/>
            <person name="Quatrano R.S."/>
            <person name="Mayer K.F.X."/>
            <person name="Goodstein D."/>
            <person name="Casacuberta J.M."/>
            <person name="Vandepoele K."/>
            <person name="Reski R."/>
            <person name="Cuming A.C."/>
            <person name="Tuskan G.A."/>
            <person name="Maumus F."/>
            <person name="Salse J."/>
            <person name="Schmutz J."/>
            <person name="Rensing S.A."/>
        </authorList>
    </citation>
    <scope>NUCLEOTIDE SEQUENCE [LARGE SCALE GENOMIC DNA]</scope>
    <source>
        <strain evidence="2 3">cv. Gransden 2004</strain>
    </source>
</reference>
<protein>
    <recommendedName>
        <fullName evidence="4">Transport and Golgi organization protein 2 homolog</fullName>
    </recommendedName>
</protein>
<dbReference type="Proteomes" id="UP000006727">
    <property type="component" value="Chromosome 3"/>
</dbReference>
<proteinExistence type="predicted"/>
<reference evidence="1 3" key="1">
    <citation type="journal article" date="2008" name="Science">
        <title>The Physcomitrella genome reveals evolutionary insights into the conquest of land by plants.</title>
        <authorList>
            <person name="Rensing S."/>
            <person name="Lang D."/>
            <person name="Zimmer A."/>
            <person name="Terry A."/>
            <person name="Salamov A."/>
            <person name="Shapiro H."/>
            <person name="Nishiyama T."/>
            <person name="Perroud P.-F."/>
            <person name="Lindquist E."/>
            <person name="Kamisugi Y."/>
            <person name="Tanahashi T."/>
            <person name="Sakakibara K."/>
            <person name="Fujita T."/>
            <person name="Oishi K."/>
            <person name="Shin-I T."/>
            <person name="Kuroki Y."/>
            <person name="Toyoda A."/>
            <person name="Suzuki Y."/>
            <person name="Hashimoto A."/>
            <person name="Yamaguchi K."/>
            <person name="Sugano A."/>
            <person name="Kohara Y."/>
            <person name="Fujiyama A."/>
            <person name="Anterola A."/>
            <person name="Aoki S."/>
            <person name="Ashton N."/>
            <person name="Barbazuk W.B."/>
            <person name="Barker E."/>
            <person name="Bennetzen J."/>
            <person name="Bezanilla M."/>
            <person name="Blankenship R."/>
            <person name="Cho S.H."/>
            <person name="Dutcher S."/>
            <person name="Estelle M."/>
            <person name="Fawcett J.A."/>
            <person name="Gundlach H."/>
            <person name="Hanada K."/>
            <person name="Heyl A."/>
            <person name="Hicks K.A."/>
            <person name="Hugh J."/>
            <person name="Lohr M."/>
            <person name="Mayer K."/>
            <person name="Melkozernov A."/>
            <person name="Murata T."/>
            <person name="Nelson D."/>
            <person name="Pils B."/>
            <person name="Prigge M."/>
            <person name="Reiss B."/>
            <person name="Renner T."/>
            <person name="Rombauts S."/>
            <person name="Rushton P."/>
            <person name="Sanderfoot A."/>
            <person name="Schween G."/>
            <person name="Shiu S.-H."/>
            <person name="Stueber K."/>
            <person name="Theodoulou F.L."/>
            <person name="Tu H."/>
            <person name="Van de Peer Y."/>
            <person name="Verrier P.J."/>
            <person name="Waters E."/>
            <person name="Wood A."/>
            <person name="Yang L."/>
            <person name="Cove D."/>
            <person name="Cuming A."/>
            <person name="Hasebe M."/>
            <person name="Lucas S."/>
            <person name="Mishler D.B."/>
            <person name="Reski R."/>
            <person name="Grigoriev I."/>
            <person name="Quatrano R.S."/>
            <person name="Boore J.L."/>
        </authorList>
    </citation>
    <scope>NUCLEOTIDE SEQUENCE [LARGE SCALE GENOMIC DNA]</scope>
    <source>
        <strain evidence="2 3">cv. Gransden 2004</strain>
    </source>
</reference>
<dbReference type="PaxDb" id="3218-PP1S312_59V6.1"/>
<evidence type="ECO:0000313" key="1">
    <source>
        <dbReference type="EMBL" id="PNR57632.1"/>
    </source>
</evidence>
<name>A9TT93_PHYPA</name>
<dbReference type="EnsemblPlants" id="Pp3c3_18600V3.3">
    <property type="protein sequence ID" value="Pp3c3_18600V3.3"/>
    <property type="gene ID" value="Pp3c3_18600"/>
</dbReference>
<dbReference type="OrthoDB" id="191601at2759"/>
<dbReference type="EMBL" id="ABEU02000003">
    <property type="protein sequence ID" value="PNR57632.1"/>
    <property type="molecule type" value="Genomic_DNA"/>
</dbReference>
<dbReference type="AlphaFoldDB" id="A9TT93"/>
<organism evidence="1">
    <name type="scientific">Physcomitrium patens</name>
    <name type="common">Spreading-leaved earth moss</name>
    <name type="synonym">Physcomitrella patens</name>
    <dbReference type="NCBI Taxonomy" id="3218"/>
    <lineage>
        <taxon>Eukaryota</taxon>
        <taxon>Viridiplantae</taxon>
        <taxon>Streptophyta</taxon>
        <taxon>Embryophyta</taxon>
        <taxon>Bryophyta</taxon>
        <taxon>Bryophytina</taxon>
        <taxon>Bryopsida</taxon>
        <taxon>Funariidae</taxon>
        <taxon>Funariales</taxon>
        <taxon>Funariaceae</taxon>
        <taxon>Physcomitrium</taxon>
    </lineage>
</organism>
<evidence type="ECO:0000313" key="2">
    <source>
        <dbReference type="EnsemblPlants" id="Pp3c3_18600V3.1"/>
    </source>
</evidence>
<evidence type="ECO:0000313" key="3">
    <source>
        <dbReference type="Proteomes" id="UP000006727"/>
    </source>
</evidence>
<dbReference type="Gramene" id="Pp3c3_18600V3.3">
    <property type="protein sequence ID" value="Pp3c3_18600V3.3"/>
    <property type="gene ID" value="Pp3c3_18600"/>
</dbReference>
<gene>
    <name evidence="2" type="primary">LOC112279255</name>
    <name evidence="1" type="ORF">PHYPA_004626</name>
</gene>
<dbReference type="Pfam" id="PF05742">
    <property type="entry name" value="TANGO2"/>
    <property type="match status" value="1"/>
</dbReference>